<accession>A0A9J5YK40</accession>
<dbReference type="AlphaFoldDB" id="A0A9J5YK40"/>
<keyword evidence="1" id="KW-0812">Transmembrane</keyword>
<evidence type="ECO:0000313" key="2">
    <source>
        <dbReference type="EMBL" id="KAG5600127.1"/>
    </source>
</evidence>
<evidence type="ECO:0000313" key="3">
    <source>
        <dbReference type="Proteomes" id="UP000824120"/>
    </source>
</evidence>
<keyword evidence="3" id="KW-1185">Reference proteome</keyword>
<dbReference type="EMBL" id="JACXVP010000006">
    <property type="protein sequence ID" value="KAG5600127.1"/>
    <property type="molecule type" value="Genomic_DNA"/>
</dbReference>
<dbReference type="PANTHER" id="PTHR47074">
    <property type="entry name" value="BNAC02G40300D PROTEIN"/>
    <property type="match status" value="1"/>
</dbReference>
<proteinExistence type="predicted"/>
<evidence type="ECO:0000256" key="1">
    <source>
        <dbReference type="SAM" id="Phobius"/>
    </source>
</evidence>
<dbReference type="Proteomes" id="UP000824120">
    <property type="component" value="Chromosome 6"/>
</dbReference>
<keyword evidence="1" id="KW-0472">Membrane</keyword>
<organism evidence="2 3">
    <name type="scientific">Solanum commersonii</name>
    <name type="common">Commerson's wild potato</name>
    <name type="synonym">Commerson's nightshade</name>
    <dbReference type="NCBI Taxonomy" id="4109"/>
    <lineage>
        <taxon>Eukaryota</taxon>
        <taxon>Viridiplantae</taxon>
        <taxon>Streptophyta</taxon>
        <taxon>Embryophyta</taxon>
        <taxon>Tracheophyta</taxon>
        <taxon>Spermatophyta</taxon>
        <taxon>Magnoliopsida</taxon>
        <taxon>eudicotyledons</taxon>
        <taxon>Gunneridae</taxon>
        <taxon>Pentapetalae</taxon>
        <taxon>asterids</taxon>
        <taxon>lamiids</taxon>
        <taxon>Solanales</taxon>
        <taxon>Solanaceae</taxon>
        <taxon>Solanoideae</taxon>
        <taxon>Solaneae</taxon>
        <taxon>Solanum</taxon>
    </lineage>
</organism>
<sequence>MRRWWTPEGSFRIQVVYHSVPIIILWCLWKRMDTILHRGSFLERKVIWDINDIILKVIRTRFKRDIRRNDWTDITTELQRHINTCIISVVRWIPYPINGVKCNTNRAFRGYSRPNSATFCIRDHAGRLVVAKCFKIQDTTNLVAESKAIREELLFCKKIFIAYQY</sequence>
<feature type="transmembrane region" description="Helical" evidence="1">
    <location>
        <begin position="12"/>
        <end position="29"/>
    </location>
</feature>
<comment type="caution">
    <text evidence="2">The sequence shown here is derived from an EMBL/GenBank/DDBJ whole genome shotgun (WGS) entry which is preliminary data.</text>
</comment>
<protein>
    <recommendedName>
        <fullName evidence="4">RNase H type-1 domain-containing protein</fullName>
    </recommendedName>
</protein>
<gene>
    <name evidence="2" type="ORF">H5410_031497</name>
</gene>
<evidence type="ECO:0008006" key="4">
    <source>
        <dbReference type="Google" id="ProtNLM"/>
    </source>
</evidence>
<name>A0A9J5YK40_SOLCO</name>
<dbReference type="PANTHER" id="PTHR47074:SF11">
    <property type="entry name" value="REVERSE TRANSCRIPTASE-LIKE PROTEIN"/>
    <property type="match status" value="1"/>
</dbReference>
<reference evidence="2 3" key="1">
    <citation type="submission" date="2020-09" db="EMBL/GenBank/DDBJ databases">
        <title>De no assembly of potato wild relative species, Solanum commersonii.</title>
        <authorList>
            <person name="Cho K."/>
        </authorList>
    </citation>
    <scope>NUCLEOTIDE SEQUENCE [LARGE SCALE GENOMIC DNA]</scope>
    <source>
        <strain evidence="2">LZ3.2</strain>
        <tissue evidence="2">Leaf</tissue>
    </source>
</reference>
<keyword evidence="1" id="KW-1133">Transmembrane helix</keyword>
<dbReference type="InterPro" id="IPR052929">
    <property type="entry name" value="RNase_H-like_EbsB-rel"/>
</dbReference>